<name>A0A553PQ15_TIGCA</name>
<proteinExistence type="predicted"/>
<dbReference type="Proteomes" id="UP000318571">
    <property type="component" value="Chromosome 6"/>
</dbReference>
<dbReference type="EMBL" id="VCGU01000002">
    <property type="protein sequence ID" value="TRY79775.1"/>
    <property type="molecule type" value="Genomic_DNA"/>
</dbReference>
<accession>A0A553PQ15</accession>
<gene>
    <name evidence="1" type="ORF">TCAL_16098</name>
</gene>
<reference evidence="1 2" key="1">
    <citation type="journal article" date="2018" name="Nat. Ecol. Evol.">
        <title>Genomic signatures of mitonuclear coevolution across populations of Tigriopus californicus.</title>
        <authorList>
            <person name="Barreto F.S."/>
            <person name="Watson E.T."/>
            <person name="Lima T.G."/>
            <person name="Willett C.S."/>
            <person name="Edmands S."/>
            <person name="Li W."/>
            <person name="Burton R.S."/>
        </authorList>
    </citation>
    <scope>NUCLEOTIDE SEQUENCE [LARGE SCALE GENOMIC DNA]</scope>
    <source>
        <strain evidence="1 2">San Diego</strain>
    </source>
</reference>
<protein>
    <submittedName>
        <fullName evidence="1">Uncharacterized protein</fullName>
    </submittedName>
</protein>
<evidence type="ECO:0000313" key="2">
    <source>
        <dbReference type="Proteomes" id="UP000318571"/>
    </source>
</evidence>
<evidence type="ECO:0000313" key="1">
    <source>
        <dbReference type="EMBL" id="TRY79775.1"/>
    </source>
</evidence>
<organism evidence="1 2">
    <name type="scientific">Tigriopus californicus</name>
    <name type="common">Marine copepod</name>
    <dbReference type="NCBI Taxonomy" id="6832"/>
    <lineage>
        <taxon>Eukaryota</taxon>
        <taxon>Metazoa</taxon>
        <taxon>Ecdysozoa</taxon>
        <taxon>Arthropoda</taxon>
        <taxon>Crustacea</taxon>
        <taxon>Multicrustacea</taxon>
        <taxon>Hexanauplia</taxon>
        <taxon>Copepoda</taxon>
        <taxon>Harpacticoida</taxon>
        <taxon>Harpacticidae</taxon>
        <taxon>Tigriopus</taxon>
    </lineage>
</organism>
<keyword evidence="2" id="KW-1185">Reference proteome</keyword>
<dbReference type="AlphaFoldDB" id="A0A553PQ15"/>
<comment type="caution">
    <text evidence="1">The sequence shown here is derived from an EMBL/GenBank/DDBJ whole genome shotgun (WGS) entry which is preliminary data.</text>
</comment>
<sequence>MAVLPVLPVLPSYPDRFLSMGRESKAEIQVETRRSARKWCFFIYDRCYQSMKESRYLSIEQARLVDRRLVGANTV</sequence>